<accession>N1QKS9</accession>
<dbReference type="Proteomes" id="UP000016931">
    <property type="component" value="Unassembled WGS sequence"/>
</dbReference>
<name>N1QKS9_SPHMS</name>
<sequence>MAIEHSSAYPATTERRVHTGNLAVSDKQDFGYFGYLDSHSNVDICSMDSSRIVGSLRQVPRVQRFDVSRNGQEHALSTGPCTWIRCAAFTNDPIAVAVILRKKACNSANTACNLRRDNAFTAENPANHAICTTLQFDGTPI</sequence>
<dbReference type="AlphaFoldDB" id="N1QKS9"/>
<protein>
    <submittedName>
        <fullName evidence="1">Uncharacterized protein</fullName>
    </submittedName>
</protein>
<organism evidence="1 2">
    <name type="scientific">Sphaerulina musiva (strain SO2202)</name>
    <name type="common">Poplar stem canker fungus</name>
    <name type="synonym">Septoria musiva</name>
    <dbReference type="NCBI Taxonomy" id="692275"/>
    <lineage>
        <taxon>Eukaryota</taxon>
        <taxon>Fungi</taxon>
        <taxon>Dikarya</taxon>
        <taxon>Ascomycota</taxon>
        <taxon>Pezizomycotina</taxon>
        <taxon>Dothideomycetes</taxon>
        <taxon>Dothideomycetidae</taxon>
        <taxon>Mycosphaerellales</taxon>
        <taxon>Mycosphaerellaceae</taxon>
        <taxon>Sphaerulina</taxon>
    </lineage>
</organism>
<dbReference type="GeneID" id="27897671"/>
<dbReference type="HOGENOM" id="CLU_1826507_0_0_1"/>
<keyword evidence="2" id="KW-1185">Reference proteome</keyword>
<evidence type="ECO:0000313" key="2">
    <source>
        <dbReference type="Proteomes" id="UP000016931"/>
    </source>
</evidence>
<proteinExistence type="predicted"/>
<dbReference type="EMBL" id="KB456260">
    <property type="protein sequence ID" value="EMF16897.1"/>
    <property type="molecule type" value="Genomic_DNA"/>
</dbReference>
<dbReference type="RefSeq" id="XP_016765018.1">
    <property type="nucleotide sequence ID" value="XM_016900534.1"/>
</dbReference>
<evidence type="ECO:0000313" key="1">
    <source>
        <dbReference type="EMBL" id="EMF16897.1"/>
    </source>
</evidence>
<reference evidence="1 2" key="1">
    <citation type="journal article" date="2012" name="PLoS Pathog.">
        <title>Diverse lifestyles and strategies of plant pathogenesis encoded in the genomes of eighteen Dothideomycetes fungi.</title>
        <authorList>
            <person name="Ohm R.A."/>
            <person name="Feau N."/>
            <person name="Henrissat B."/>
            <person name="Schoch C.L."/>
            <person name="Horwitz B.A."/>
            <person name="Barry K.W."/>
            <person name="Condon B.J."/>
            <person name="Copeland A.C."/>
            <person name="Dhillon B."/>
            <person name="Glaser F."/>
            <person name="Hesse C.N."/>
            <person name="Kosti I."/>
            <person name="LaButti K."/>
            <person name="Lindquist E.A."/>
            <person name="Lucas S."/>
            <person name="Salamov A.A."/>
            <person name="Bradshaw R.E."/>
            <person name="Ciuffetti L."/>
            <person name="Hamelin R.C."/>
            <person name="Kema G.H.J."/>
            <person name="Lawrence C."/>
            <person name="Scott J.A."/>
            <person name="Spatafora J.W."/>
            <person name="Turgeon B.G."/>
            <person name="de Wit P.J.G.M."/>
            <person name="Zhong S."/>
            <person name="Goodwin S.B."/>
            <person name="Grigoriev I.V."/>
        </authorList>
    </citation>
    <scope>NUCLEOTIDE SEQUENCE [LARGE SCALE GENOMIC DNA]</scope>
    <source>
        <strain evidence="1 2">SO2202</strain>
    </source>
</reference>
<gene>
    <name evidence="1" type="ORF">SEPMUDRAFT_104224</name>
</gene>